<reference evidence="3" key="1">
    <citation type="journal article" date="2019" name="Int. J. Syst. Evol. Microbiol.">
        <title>The Global Catalogue of Microorganisms (GCM) 10K type strain sequencing project: providing services to taxonomists for standard genome sequencing and annotation.</title>
        <authorList>
            <consortium name="The Broad Institute Genomics Platform"/>
            <consortium name="The Broad Institute Genome Sequencing Center for Infectious Disease"/>
            <person name="Wu L."/>
            <person name="Ma J."/>
        </authorList>
    </citation>
    <scope>NUCLEOTIDE SEQUENCE [LARGE SCALE GENOMIC DNA]</scope>
    <source>
        <strain evidence="3">CGMCC 1.15345</strain>
    </source>
</reference>
<protein>
    <recommendedName>
        <fullName evidence="4">DUF4190 domain-containing protein</fullName>
    </recommendedName>
</protein>
<name>A0ABV8WB38_9FLAO</name>
<dbReference type="EMBL" id="JBHSCO010000005">
    <property type="protein sequence ID" value="MFC4392688.1"/>
    <property type="molecule type" value="Genomic_DNA"/>
</dbReference>
<gene>
    <name evidence="2" type="ORF">ACFOY0_16940</name>
</gene>
<evidence type="ECO:0008006" key="4">
    <source>
        <dbReference type="Google" id="ProtNLM"/>
    </source>
</evidence>
<keyword evidence="1" id="KW-1133">Transmembrane helix</keyword>
<evidence type="ECO:0000313" key="3">
    <source>
        <dbReference type="Proteomes" id="UP001595719"/>
    </source>
</evidence>
<accession>A0ABV8WB38</accession>
<organism evidence="2 3">
    <name type="scientific">Flavobacterium quisquiliarum</name>
    <dbReference type="NCBI Taxonomy" id="1834436"/>
    <lineage>
        <taxon>Bacteria</taxon>
        <taxon>Pseudomonadati</taxon>
        <taxon>Bacteroidota</taxon>
        <taxon>Flavobacteriia</taxon>
        <taxon>Flavobacteriales</taxon>
        <taxon>Flavobacteriaceae</taxon>
        <taxon>Flavobacterium</taxon>
    </lineage>
</organism>
<comment type="caution">
    <text evidence="2">The sequence shown here is derived from an EMBL/GenBank/DDBJ whole genome shotgun (WGS) entry which is preliminary data.</text>
</comment>
<dbReference type="RefSeq" id="WP_179002854.1">
    <property type="nucleotide sequence ID" value="NZ_JBHSCO010000005.1"/>
</dbReference>
<sequence length="147" mass="16643">MSTEENIEKSVFEEIPTEKIYSEKAIRIATFLAGPLVAGYCIAENFRVFNDKEKAQKTWIITGIASFFIICLVFLLPENFPSIIFPIVYSFIASYFLKTYQEKNIQNHMSNGGETYSGWRMTLIGLISLSTFLAVIMSVLFLAGDIL</sequence>
<keyword evidence="1" id="KW-0812">Transmembrane</keyword>
<feature type="transmembrane region" description="Helical" evidence="1">
    <location>
        <begin position="58"/>
        <end position="77"/>
    </location>
</feature>
<proteinExistence type="predicted"/>
<keyword evidence="1" id="KW-0472">Membrane</keyword>
<feature type="transmembrane region" description="Helical" evidence="1">
    <location>
        <begin position="121"/>
        <end position="143"/>
    </location>
</feature>
<keyword evidence="3" id="KW-1185">Reference proteome</keyword>
<feature type="transmembrane region" description="Helical" evidence="1">
    <location>
        <begin position="83"/>
        <end position="100"/>
    </location>
</feature>
<evidence type="ECO:0000313" key="2">
    <source>
        <dbReference type="EMBL" id="MFC4392688.1"/>
    </source>
</evidence>
<evidence type="ECO:0000256" key="1">
    <source>
        <dbReference type="SAM" id="Phobius"/>
    </source>
</evidence>
<dbReference type="Proteomes" id="UP001595719">
    <property type="component" value="Unassembled WGS sequence"/>
</dbReference>